<keyword evidence="2" id="KW-0004">4Fe-4S</keyword>
<comment type="caution">
    <text evidence="8">The sequence shown here is derived from an EMBL/GenBank/DDBJ whole genome shotgun (WGS) entry which is preliminary data.</text>
</comment>
<organism evidence="8 9">
    <name type="scientific">Sulfoacidibacillus ferrooxidans</name>
    <dbReference type="NCBI Taxonomy" id="2005001"/>
    <lineage>
        <taxon>Bacteria</taxon>
        <taxon>Bacillati</taxon>
        <taxon>Bacillota</taxon>
        <taxon>Bacilli</taxon>
        <taxon>Bacillales</taxon>
        <taxon>Alicyclobacillaceae</taxon>
        <taxon>Sulfoacidibacillus</taxon>
    </lineage>
</organism>
<keyword evidence="5" id="KW-0408">Iron</keyword>
<dbReference type="SFLD" id="SFLDG01067">
    <property type="entry name" value="SPASM/twitch_domain_containing"/>
    <property type="match status" value="1"/>
</dbReference>
<reference evidence="8" key="1">
    <citation type="submission" date="2022-03" db="EMBL/GenBank/DDBJ databases">
        <title>Draft Genome Sequence of Firmicute Strain S0AB, a Heterotrophic Iron/Sulfur-Oxidizing Extreme Acidophile.</title>
        <authorList>
            <person name="Vergara E."/>
            <person name="Pakostova E."/>
            <person name="Johnson D.B."/>
            <person name="Holmes D.S."/>
        </authorList>
    </citation>
    <scope>NUCLEOTIDE SEQUENCE</scope>
    <source>
        <strain evidence="8">S0AB</strain>
    </source>
</reference>
<comment type="cofactor">
    <cofactor evidence="1">
        <name>[4Fe-4S] cluster</name>
        <dbReference type="ChEBI" id="CHEBI:49883"/>
    </cofactor>
</comment>
<evidence type="ECO:0000256" key="2">
    <source>
        <dbReference type="ARBA" id="ARBA00022485"/>
    </source>
</evidence>
<dbReference type="RefSeq" id="WP_241716955.1">
    <property type="nucleotide sequence ID" value="NZ_JALBUF010000035.1"/>
</dbReference>
<evidence type="ECO:0000256" key="5">
    <source>
        <dbReference type="ARBA" id="ARBA00023004"/>
    </source>
</evidence>
<dbReference type="SFLD" id="SFLDG01386">
    <property type="entry name" value="main_SPASM_domain-containing"/>
    <property type="match status" value="1"/>
</dbReference>
<evidence type="ECO:0000256" key="1">
    <source>
        <dbReference type="ARBA" id="ARBA00001966"/>
    </source>
</evidence>
<gene>
    <name evidence="8" type="primary">mftC_3</name>
    <name evidence="8" type="ORF">MM817_03204</name>
</gene>
<dbReference type="SMART" id="SM00729">
    <property type="entry name" value="Elp3"/>
    <property type="match status" value="1"/>
</dbReference>
<dbReference type="InterPro" id="IPR007197">
    <property type="entry name" value="rSAM"/>
</dbReference>
<proteinExistence type="predicted"/>
<dbReference type="InterPro" id="IPR006638">
    <property type="entry name" value="Elp3/MiaA/NifB-like_rSAM"/>
</dbReference>
<evidence type="ECO:0000259" key="7">
    <source>
        <dbReference type="PROSITE" id="PS51918"/>
    </source>
</evidence>
<protein>
    <submittedName>
        <fullName evidence="8">Mycofactocin radical SAM maturase MftC</fullName>
        <ecNumber evidence="8">2.-.-.-</ecNumber>
    </submittedName>
</protein>
<dbReference type="SUPFAM" id="SSF102114">
    <property type="entry name" value="Radical SAM enzymes"/>
    <property type="match status" value="1"/>
</dbReference>
<dbReference type="InterPro" id="IPR013785">
    <property type="entry name" value="Aldolase_TIM"/>
</dbReference>
<dbReference type="CDD" id="cd01335">
    <property type="entry name" value="Radical_SAM"/>
    <property type="match status" value="1"/>
</dbReference>
<accession>A0A9X1VBW3</accession>
<dbReference type="Gene3D" id="3.20.20.70">
    <property type="entry name" value="Aldolase class I"/>
    <property type="match status" value="1"/>
</dbReference>
<dbReference type="PANTHER" id="PTHR11228:SF34">
    <property type="entry name" value="TUNGSTEN-CONTAINING ALDEHYDE FERREDOXIN OXIDOREDUCTASE COFACTOR MODIFYING PROTEIN"/>
    <property type="match status" value="1"/>
</dbReference>
<dbReference type="InterPro" id="IPR023885">
    <property type="entry name" value="4Fe4S-binding_SPASM_dom"/>
</dbReference>
<sequence>MGAFNFNERPMLVFWESTRACLLACKHCRAQAIAQPMPGELSTEEGFRLIESLTSFGKPYPVLIVTGGDALMREDVFSLIAKARSLDIPVGVAPSVTPRLTDEAIVQMKNLGVKVISLSLDGATAQTHEGVRGIEGHFSDTIDAMRRLVDAGFEVQINTAVMRDNVHELPRIAHLLKTNGVHIWEVFFLIHVGRGIDSQEISPMECEDVSHFLFDVSTYGMTVRTVEAPFFRRVVAERKLHDPERTMTLPEQIAEIFHLSPLYQKLSNELTMLLGASTTVSKAQTSGTRDGKGIIFVSYDGTVYPAGFLPLPLGNIREESLSAIYRNHPTLQAIRSGTFSGKCGVCDYVDACGGSRSRAFSDSGNPLAEDPACSYVPTQFHAK</sequence>
<keyword evidence="8" id="KW-0808">Transferase</keyword>
<dbReference type="PROSITE" id="PS51918">
    <property type="entry name" value="RADICAL_SAM"/>
    <property type="match status" value="1"/>
</dbReference>
<feature type="domain" description="Radical SAM core" evidence="7">
    <location>
        <begin position="7"/>
        <end position="232"/>
    </location>
</feature>
<dbReference type="Proteomes" id="UP001139263">
    <property type="component" value="Unassembled WGS sequence"/>
</dbReference>
<dbReference type="EMBL" id="JALBUF010000035">
    <property type="protein sequence ID" value="MCI0184907.1"/>
    <property type="molecule type" value="Genomic_DNA"/>
</dbReference>
<dbReference type="PANTHER" id="PTHR11228">
    <property type="entry name" value="RADICAL SAM DOMAIN PROTEIN"/>
    <property type="match status" value="1"/>
</dbReference>
<keyword evidence="6" id="KW-0411">Iron-sulfur</keyword>
<dbReference type="GO" id="GO:0046872">
    <property type="term" value="F:metal ion binding"/>
    <property type="evidence" value="ECO:0007669"/>
    <property type="project" value="UniProtKB-KW"/>
</dbReference>
<evidence type="ECO:0000256" key="6">
    <source>
        <dbReference type="ARBA" id="ARBA00023014"/>
    </source>
</evidence>
<dbReference type="CDD" id="cd21123">
    <property type="entry name" value="SPASM_MftC-like"/>
    <property type="match status" value="1"/>
</dbReference>
<dbReference type="EC" id="2.-.-.-" evidence="8"/>
<dbReference type="PIRSF" id="PIRSF037420">
    <property type="entry name" value="PQQ_syn_pqqE"/>
    <property type="match status" value="1"/>
</dbReference>
<dbReference type="InterPro" id="IPR058240">
    <property type="entry name" value="rSAM_sf"/>
</dbReference>
<dbReference type="InterPro" id="IPR017200">
    <property type="entry name" value="PqqE-like"/>
</dbReference>
<dbReference type="SFLD" id="SFLDS00029">
    <property type="entry name" value="Radical_SAM"/>
    <property type="match status" value="1"/>
</dbReference>
<dbReference type="AlphaFoldDB" id="A0A9X1VBW3"/>
<keyword evidence="3" id="KW-0949">S-adenosyl-L-methionine</keyword>
<name>A0A9X1VBW3_9BACL</name>
<keyword evidence="9" id="KW-1185">Reference proteome</keyword>
<evidence type="ECO:0000313" key="8">
    <source>
        <dbReference type="EMBL" id="MCI0184907.1"/>
    </source>
</evidence>
<dbReference type="NCBIfam" id="TIGR04053">
    <property type="entry name" value="TIGR04053 family radical SAM/SPASM domain-containing protein"/>
    <property type="match status" value="1"/>
</dbReference>
<dbReference type="GO" id="GO:0051539">
    <property type="term" value="F:4 iron, 4 sulfur cluster binding"/>
    <property type="evidence" value="ECO:0007669"/>
    <property type="project" value="UniProtKB-KW"/>
</dbReference>
<keyword evidence="4" id="KW-0479">Metal-binding</keyword>
<dbReference type="Pfam" id="PF13186">
    <property type="entry name" value="SPASM"/>
    <property type="match status" value="1"/>
</dbReference>
<evidence type="ECO:0000256" key="3">
    <source>
        <dbReference type="ARBA" id="ARBA00022691"/>
    </source>
</evidence>
<dbReference type="InterPro" id="IPR050377">
    <property type="entry name" value="Radical_SAM_PqqE_MftC-like"/>
</dbReference>
<dbReference type="GO" id="GO:0016740">
    <property type="term" value="F:transferase activity"/>
    <property type="evidence" value="ECO:0007669"/>
    <property type="project" value="UniProtKB-KW"/>
</dbReference>
<evidence type="ECO:0000313" key="9">
    <source>
        <dbReference type="Proteomes" id="UP001139263"/>
    </source>
</evidence>
<evidence type="ECO:0000256" key="4">
    <source>
        <dbReference type="ARBA" id="ARBA00022723"/>
    </source>
</evidence>
<dbReference type="Pfam" id="PF04055">
    <property type="entry name" value="Radical_SAM"/>
    <property type="match status" value="1"/>
</dbReference>